<proteinExistence type="inferred from homology"/>
<evidence type="ECO:0000313" key="3">
    <source>
        <dbReference type="EMBL" id="KKR43801.1"/>
    </source>
</evidence>
<accession>A0A0G0R253</accession>
<dbReference type="InterPro" id="IPR017961">
    <property type="entry name" value="DNA_pol_Y-fam_little_finger"/>
</dbReference>
<dbReference type="GO" id="GO:0009432">
    <property type="term" value="P:SOS response"/>
    <property type="evidence" value="ECO:0007669"/>
    <property type="project" value="TreeGrafter"/>
</dbReference>
<comment type="caution">
    <text evidence="3">The sequence shown here is derived from an EMBL/GenBank/DDBJ whole genome shotgun (WGS) entry which is preliminary data.</text>
</comment>
<reference evidence="3 4" key="1">
    <citation type="journal article" date="2015" name="Nature">
        <title>rRNA introns, odd ribosomes, and small enigmatic genomes across a large radiation of phyla.</title>
        <authorList>
            <person name="Brown C.T."/>
            <person name="Hug L.A."/>
            <person name="Thomas B.C."/>
            <person name="Sharon I."/>
            <person name="Castelle C.J."/>
            <person name="Singh A."/>
            <person name="Wilkins M.J."/>
            <person name="Williams K.H."/>
            <person name="Banfield J.F."/>
        </authorList>
    </citation>
    <scope>NUCLEOTIDE SEQUENCE [LARGE SCALE GENOMIC DNA]</scope>
</reference>
<gene>
    <name evidence="3" type="ORF">UT76_C0008G0012</name>
</gene>
<dbReference type="GO" id="GO:0006281">
    <property type="term" value="P:DNA repair"/>
    <property type="evidence" value="ECO:0007669"/>
    <property type="project" value="InterPro"/>
</dbReference>
<dbReference type="SUPFAM" id="SSF100879">
    <property type="entry name" value="Lesion bypass DNA polymerase (Y-family), little finger domain"/>
    <property type="match status" value="1"/>
</dbReference>
<dbReference type="Pfam" id="PF00817">
    <property type="entry name" value="IMS"/>
    <property type="match status" value="1"/>
</dbReference>
<evidence type="ECO:0000259" key="2">
    <source>
        <dbReference type="PROSITE" id="PS50173"/>
    </source>
</evidence>
<dbReference type="EMBL" id="LBYA01000008">
    <property type="protein sequence ID" value="KKR43801.1"/>
    <property type="molecule type" value="Genomic_DNA"/>
</dbReference>
<dbReference type="SUPFAM" id="SSF56672">
    <property type="entry name" value="DNA/RNA polymerases"/>
    <property type="match status" value="1"/>
</dbReference>
<dbReference type="Gene3D" id="3.40.1170.60">
    <property type="match status" value="1"/>
</dbReference>
<dbReference type="InterPro" id="IPR001126">
    <property type="entry name" value="UmuC"/>
</dbReference>
<dbReference type="GO" id="GO:0003684">
    <property type="term" value="F:damaged DNA binding"/>
    <property type="evidence" value="ECO:0007669"/>
    <property type="project" value="InterPro"/>
</dbReference>
<dbReference type="Proteomes" id="UP000034215">
    <property type="component" value="Unassembled WGS sequence"/>
</dbReference>
<sequence>MEFNSQPSFNLHLDLNSCFASIEQQANPFLRGKSVAVASYPTPGGCILAASIEAKKVGIKTGMRVFEGRRFDPRLIVLKPDPWKYRNVHLKLRELISEYTNDFSPKSIDEFVLNLRDYPALRNGSIKAVGREIKMRIKKEIGEWLTVSVGIAPNRYLAKIAAGLKKPDGLEEINKDNFFEVYSKLKLTDLTGIKTRNAIRLNTMGIYSVLDFYRSPVWRLRAAFHSITGLYWHMRLSGFEVDDISSKRGSFGNSVAIGKNLSKVEELAPILSRLTEKMSARLRSSGFSAKGIHLAIVYKDGSWWHRGRQMPRSFFDSKDFYKAAFKLLVEASVRRPVLNIAVSCFSLEKTHSLQLDFFNDLAKQKRLVEAEDLINERWGGFSVSSARSFGGAAAVLDRIAFGGVKELEEFSLNS</sequence>
<dbReference type="Gene3D" id="3.30.1490.100">
    <property type="entry name" value="DNA polymerase, Y-family, little finger domain"/>
    <property type="match status" value="1"/>
</dbReference>
<organism evidence="3 4">
    <name type="scientific">Candidatus Woesebacteria bacterium GW2011_GWB1_40_12</name>
    <dbReference type="NCBI Taxonomy" id="1618576"/>
    <lineage>
        <taxon>Bacteria</taxon>
        <taxon>Candidatus Woeseibacteriota</taxon>
    </lineage>
</organism>
<evidence type="ECO:0000313" key="4">
    <source>
        <dbReference type="Proteomes" id="UP000034215"/>
    </source>
</evidence>
<evidence type="ECO:0000256" key="1">
    <source>
        <dbReference type="ARBA" id="ARBA00010945"/>
    </source>
</evidence>
<dbReference type="PANTHER" id="PTHR11076:SF33">
    <property type="entry name" value="DNA POLYMERASE KAPPA"/>
    <property type="match status" value="1"/>
</dbReference>
<keyword evidence="3" id="KW-0808">Transferase</keyword>
<protein>
    <submittedName>
        <fullName evidence="3">Nucleotidyltransferase/DNA polymerase involved in DNA repair</fullName>
    </submittedName>
</protein>
<dbReference type="InterPro" id="IPR043502">
    <property type="entry name" value="DNA/RNA_pol_sf"/>
</dbReference>
<dbReference type="CDD" id="cd03586">
    <property type="entry name" value="PolY_Pol_IV_kappa"/>
    <property type="match status" value="1"/>
</dbReference>
<dbReference type="PROSITE" id="PS50173">
    <property type="entry name" value="UMUC"/>
    <property type="match status" value="1"/>
</dbReference>
<dbReference type="InterPro" id="IPR022880">
    <property type="entry name" value="DNApol_IV"/>
</dbReference>
<dbReference type="InterPro" id="IPR043128">
    <property type="entry name" value="Rev_trsase/Diguanyl_cyclase"/>
</dbReference>
<dbReference type="InterPro" id="IPR050116">
    <property type="entry name" value="DNA_polymerase-Y"/>
</dbReference>
<dbReference type="InterPro" id="IPR036775">
    <property type="entry name" value="DNA_pol_Y-fam_lit_finger_sf"/>
</dbReference>
<dbReference type="GO" id="GO:0042276">
    <property type="term" value="P:error-prone translesion synthesis"/>
    <property type="evidence" value="ECO:0007669"/>
    <property type="project" value="TreeGrafter"/>
</dbReference>
<dbReference type="Gene3D" id="3.30.70.270">
    <property type="match status" value="1"/>
</dbReference>
<comment type="similarity">
    <text evidence="1">Belongs to the DNA polymerase type-Y family.</text>
</comment>
<dbReference type="GO" id="GO:0003887">
    <property type="term" value="F:DNA-directed DNA polymerase activity"/>
    <property type="evidence" value="ECO:0007669"/>
    <property type="project" value="InterPro"/>
</dbReference>
<dbReference type="AlphaFoldDB" id="A0A0G0R253"/>
<dbReference type="Pfam" id="PF11799">
    <property type="entry name" value="IMS_C"/>
    <property type="match status" value="1"/>
</dbReference>
<dbReference type="PANTHER" id="PTHR11076">
    <property type="entry name" value="DNA REPAIR POLYMERASE UMUC / TRANSFERASE FAMILY MEMBER"/>
    <property type="match status" value="1"/>
</dbReference>
<feature type="domain" description="UmuC" evidence="2">
    <location>
        <begin position="10"/>
        <end position="194"/>
    </location>
</feature>
<dbReference type="GO" id="GO:0005829">
    <property type="term" value="C:cytosol"/>
    <property type="evidence" value="ECO:0007669"/>
    <property type="project" value="TreeGrafter"/>
</dbReference>
<name>A0A0G0R253_9BACT</name>